<reference evidence="2" key="1">
    <citation type="submission" date="2021-07" db="EMBL/GenBank/DDBJ databases">
        <title>Genome Resource of American Ginseng Black Spot Pathogen Alternaria panax.</title>
        <authorList>
            <person name="Qiu C."/>
            <person name="Wang W."/>
            <person name="Liu Z."/>
        </authorList>
    </citation>
    <scope>NUCLEOTIDE SEQUENCE</scope>
    <source>
        <strain evidence="2">BNCC115425</strain>
    </source>
</reference>
<dbReference type="AlphaFoldDB" id="A0AAD4IGT5"/>
<proteinExistence type="predicted"/>
<accession>A0AAD4IGT5</accession>
<evidence type="ECO:0000256" key="1">
    <source>
        <dbReference type="SAM" id="MobiDB-lite"/>
    </source>
</evidence>
<comment type="caution">
    <text evidence="2">The sequence shown here is derived from an EMBL/GenBank/DDBJ whole genome shotgun (WGS) entry which is preliminary data.</text>
</comment>
<gene>
    <name evidence="2" type="ORF">G6011_04405</name>
</gene>
<name>A0AAD4IGT5_9PLEO</name>
<evidence type="ECO:0000313" key="2">
    <source>
        <dbReference type="EMBL" id="KAG9194370.1"/>
    </source>
</evidence>
<sequence>MFQFTSLVSNPFASRSTPPESPPQQPVVSEEAATAPNSFPFLRLPLELREQIYSIYFNPADHLVKSTELEAKGFFGGLYRWDFDLLRVNRQVYDEAKRVWRRENVFVKVATPWPSAGMYRVYLMATEGLPELLEHTATTLGGIRGRLSHISSEGLVPIVCTDARADAFTSHHAAVQITAPFHGVVPEHMVVMLVDDLHLFTKTWYYSSLSYPMLNERLFTAFVLRNPYAKHNDEDEGTQEERGEQQGLGVPIALQRRLLLPFEHVKGLHGTSVHGYSPAVREELARLQAKPIPTLRESVESATDFMLAGDAALASSSNVDANTNDDDPDAQAANKDAALQALELYTKAFHAIHILIHGRTRRVLADDFFHDSITSGRYAGQTGITVRVVLRLKLVSRTVAAYNRLGQWGDAAFWGFRTVQILQESFNTDFEHFLADFIEGPDAGLVYVRAGIAFWHMEKNKEAWLGELISYADEPVAESGRLWAAARRFVKPAASADVRKELQSYGVPQAMINLFSDVVTRDVVESTVADDAGSGTSAG</sequence>
<keyword evidence="3" id="KW-1185">Reference proteome</keyword>
<protein>
    <submittedName>
        <fullName evidence="2">Uncharacterized protein</fullName>
    </submittedName>
</protein>
<feature type="compositionally biased region" description="Polar residues" evidence="1">
    <location>
        <begin position="1"/>
        <end position="17"/>
    </location>
</feature>
<dbReference type="Proteomes" id="UP001199106">
    <property type="component" value="Unassembled WGS sequence"/>
</dbReference>
<feature type="region of interest" description="Disordered" evidence="1">
    <location>
        <begin position="1"/>
        <end position="28"/>
    </location>
</feature>
<organism evidence="2 3">
    <name type="scientific">Alternaria panax</name>
    <dbReference type="NCBI Taxonomy" id="48097"/>
    <lineage>
        <taxon>Eukaryota</taxon>
        <taxon>Fungi</taxon>
        <taxon>Dikarya</taxon>
        <taxon>Ascomycota</taxon>
        <taxon>Pezizomycotina</taxon>
        <taxon>Dothideomycetes</taxon>
        <taxon>Pleosporomycetidae</taxon>
        <taxon>Pleosporales</taxon>
        <taxon>Pleosporineae</taxon>
        <taxon>Pleosporaceae</taxon>
        <taxon>Alternaria</taxon>
        <taxon>Alternaria sect. Panax</taxon>
    </lineage>
</organism>
<evidence type="ECO:0000313" key="3">
    <source>
        <dbReference type="Proteomes" id="UP001199106"/>
    </source>
</evidence>
<dbReference type="EMBL" id="JAANER010000002">
    <property type="protein sequence ID" value="KAG9194370.1"/>
    <property type="molecule type" value="Genomic_DNA"/>
</dbReference>